<gene>
    <name evidence="1" type="ORF">MENT_LOCUS5594</name>
</gene>
<dbReference type="AlphaFoldDB" id="A0A6V7TX67"/>
<evidence type="ECO:0000313" key="2">
    <source>
        <dbReference type="Proteomes" id="UP000580250"/>
    </source>
</evidence>
<protein>
    <submittedName>
        <fullName evidence="1">Uncharacterized protein</fullName>
    </submittedName>
</protein>
<dbReference type="EMBL" id="CAJEWN010000020">
    <property type="protein sequence ID" value="CAD2137822.1"/>
    <property type="molecule type" value="Genomic_DNA"/>
</dbReference>
<dbReference type="Proteomes" id="UP000580250">
    <property type="component" value="Unassembled WGS sequence"/>
</dbReference>
<accession>A0A6V7TX67</accession>
<name>A0A6V7TX67_MELEN</name>
<sequence length="102" mass="11757">MDCSAVNSVYDLNFLSLRADLKWLEPCCNIEEHREKGFLVGHCLKLILNEVCQRSNDTFNLIKCSKILCRFSAILWGMEVKREIMVSCYLAKSLFCQTPKSC</sequence>
<comment type="caution">
    <text evidence="1">The sequence shown here is derived from an EMBL/GenBank/DDBJ whole genome shotgun (WGS) entry which is preliminary data.</text>
</comment>
<organism evidence="1 2">
    <name type="scientific">Meloidogyne enterolobii</name>
    <name type="common">Root-knot nematode worm</name>
    <name type="synonym">Meloidogyne mayaguensis</name>
    <dbReference type="NCBI Taxonomy" id="390850"/>
    <lineage>
        <taxon>Eukaryota</taxon>
        <taxon>Metazoa</taxon>
        <taxon>Ecdysozoa</taxon>
        <taxon>Nematoda</taxon>
        <taxon>Chromadorea</taxon>
        <taxon>Rhabditida</taxon>
        <taxon>Tylenchina</taxon>
        <taxon>Tylenchomorpha</taxon>
        <taxon>Tylenchoidea</taxon>
        <taxon>Meloidogynidae</taxon>
        <taxon>Meloidogyninae</taxon>
        <taxon>Meloidogyne</taxon>
    </lineage>
</organism>
<evidence type="ECO:0000313" key="1">
    <source>
        <dbReference type="EMBL" id="CAD2137822.1"/>
    </source>
</evidence>
<proteinExistence type="predicted"/>
<reference evidence="1 2" key="1">
    <citation type="submission" date="2020-08" db="EMBL/GenBank/DDBJ databases">
        <authorList>
            <person name="Koutsovoulos G."/>
            <person name="Danchin GJ E."/>
        </authorList>
    </citation>
    <scope>NUCLEOTIDE SEQUENCE [LARGE SCALE GENOMIC DNA]</scope>
</reference>